<evidence type="ECO:0000313" key="7">
    <source>
        <dbReference type="EMBL" id="SUZ68695.1"/>
    </source>
</evidence>
<evidence type="ECO:0000256" key="3">
    <source>
        <dbReference type="ARBA" id="ARBA00022960"/>
    </source>
</evidence>
<reference evidence="7" key="1">
    <citation type="submission" date="2018-05" db="EMBL/GenBank/DDBJ databases">
        <authorList>
            <person name="Lanie J.A."/>
            <person name="Ng W.-L."/>
            <person name="Kazmierczak K.M."/>
            <person name="Andrzejewski T.M."/>
            <person name="Davidsen T.M."/>
            <person name="Wayne K.J."/>
            <person name="Tettelin H."/>
            <person name="Glass J.I."/>
            <person name="Rusch D."/>
            <person name="Podicherti R."/>
            <person name="Tsui H.-C.T."/>
            <person name="Winkler M.E."/>
        </authorList>
    </citation>
    <scope>NUCLEOTIDE SEQUENCE</scope>
</reference>
<dbReference type="GO" id="GO:0051301">
    <property type="term" value="P:cell division"/>
    <property type="evidence" value="ECO:0007669"/>
    <property type="project" value="InterPro"/>
</dbReference>
<keyword evidence="3" id="KW-0133">Cell shape</keyword>
<keyword evidence="5 6" id="KW-0472">Membrane</keyword>
<comment type="subcellular location">
    <subcellularLocation>
        <location evidence="1">Membrane</location>
        <topology evidence="1">Multi-pass membrane protein</topology>
    </subcellularLocation>
</comment>
<keyword evidence="2 6" id="KW-0812">Transmembrane</keyword>
<dbReference type="GO" id="GO:0008360">
    <property type="term" value="P:regulation of cell shape"/>
    <property type="evidence" value="ECO:0007669"/>
    <property type="project" value="UniProtKB-KW"/>
</dbReference>
<protein>
    <recommendedName>
        <fullName evidence="8">Rod shape-determining protein RodA</fullName>
    </recommendedName>
</protein>
<evidence type="ECO:0000256" key="6">
    <source>
        <dbReference type="SAM" id="Phobius"/>
    </source>
</evidence>
<gene>
    <name evidence="7" type="ORF">METZ01_LOCUS21549</name>
</gene>
<dbReference type="GO" id="GO:0005886">
    <property type="term" value="C:plasma membrane"/>
    <property type="evidence" value="ECO:0007669"/>
    <property type="project" value="TreeGrafter"/>
</dbReference>
<accession>A0A381PNU6</accession>
<dbReference type="EMBL" id="UINC01001040">
    <property type="protein sequence ID" value="SUZ68695.1"/>
    <property type="molecule type" value="Genomic_DNA"/>
</dbReference>
<organism evidence="7">
    <name type="scientific">marine metagenome</name>
    <dbReference type="NCBI Taxonomy" id="408172"/>
    <lineage>
        <taxon>unclassified sequences</taxon>
        <taxon>metagenomes</taxon>
        <taxon>ecological metagenomes</taxon>
    </lineage>
</organism>
<keyword evidence="4 6" id="KW-1133">Transmembrane helix</keyword>
<feature type="transmembrane region" description="Helical" evidence="6">
    <location>
        <begin position="162"/>
        <end position="179"/>
    </location>
</feature>
<proteinExistence type="predicted"/>
<feature type="transmembrane region" description="Helical" evidence="6">
    <location>
        <begin position="348"/>
        <end position="370"/>
    </location>
</feature>
<evidence type="ECO:0000256" key="5">
    <source>
        <dbReference type="ARBA" id="ARBA00023136"/>
    </source>
</evidence>
<dbReference type="PANTHER" id="PTHR30474:SF1">
    <property type="entry name" value="PEPTIDOGLYCAN GLYCOSYLTRANSFERASE MRDB"/>
    <property type="match status" value="1"/>
</dbReference>
<feature type="transmembrane region" description="Helical" evidence="6">
    <location>
        <begin position="139"/>
        <end position="156"/>
    </location>
</feature>
<sequence>MRSPLRYADYSLGLIAVALSAIGVALNYSATWRILEFNGQDPATFAKRQILFVAIGIIVMFAATFLDYRLYKDFANSAYLIVMLALVGVLFFGVERNGARAWYELPGVTFQIQPAEFAKVAVVVALAAFVANQGGRLRLVTLSNAYLMLAVPLGLIYLQPDLGTMLVFVAIGMGVLLVAGAQLKHIFVTTVIGIIVVVAVFNSDNLGGPELLRESQEQRLTAFLDPGFDVRGASYNVNQSQIAIGAGGFRGQGWLQGTQTNLNLVPEQETDFIFTALGEEFGFVGVTLLLLLYAYMLARIWFIARASNDLFGAFACVGALSMFTFQIFQNIGMTMGLMPITGIPLPFLSHGGSSTVVAFGLIGLVVNVSARRHLT</sequence>
<dbReference type="AlphaFoldDB" id="A0A381PNU6"/>
<dbReference type="NCBIfam" id="TIGR02210">
    <property type="entry name" value="rodA_shape"/>
    <property type="match status" value="1"/>
</dbReference>
<feature type="transmembrane region" description="Helical" evidence="6">
    <location>
        <begin position="50"/>
        <end position="70"/>
    </location>
</feature>
<feature type="transmembrane region" description="Helical" evidence="6">
    <location>
        <begin position="186"/>
        <end position="203"/>
    </location>
</feature>
<feature type="transmembrane region" description="Helical" evidence="6">
    <location>
        <begin position="310"/>
        <end position="328"/>
    </location>
</feature>
<dbReference type="InterPro" id="IPR001182">
    <property type="entry name" value="FtsW/RodA"/>
</dbReference>
<dbReference type="PANTHER" id="PTHR30474">
    <property type="entry name" value="CELL CYCLE PROTEIN"/>
    <property type="match status" value="1"/>
</dbReference>
<feature type="transmembrane region" description="Helical" evidence="6">
    <location>
        <begin position="77"/>
        <end position="94"/>
    </location>
</feature>
<dbReference type="InterPro" id="IPR011923">
    <property type="entry name" value="RodA/MrdB"/>
</dbReference>
<feature type="transmembrane region" description="Helical" evidence="6">
    <location>
        <begin position="281"/>
        <end position="298"/>
    </location>
</feature>
<name>A0A381PNU6_9ZZZZ</name>
<evidence type="ECO:0000256" key="1">
    <source>
        <dbReference type="ARBA" id="ARBA00004141"/>
    </source>
</evidence>
<feature type="transmembrane region" description="Helical" evidence="6">
    <location>
        <begin position="114"/>
        <end position="132"/>
    </location>
</feature>
<evidence type="ECO:0008006" key="8">
    <source>
        <dbReference type="Google" id="ProtNLM"/>
    </source>
</evidence>
<dbReference type="GO" id="GO:0015648">
    <property type="term" value="F:lipid-linked peptidoglycan transporter activity"/>
    <property type="evidence" value="ECO:0007669"/>
    <property type="project" value="TreeGrafter"/>
</dbReference>
<evidence type="ECO:0000256" key="4">
    <source>
        <dbReference type="ARBA" id="ARBA00022989"/>
    </source>
</evidence>
<evidence type="ECO:0000256" key="2">
    <source>
        <dbReference type="ARBA" id="ARBA00022692"/>
    </source>
</evidence>
<dbReference type="Pfam" id="PF01098">
    <property type="entry name" value="FTSW_RODA_SPOVE"/>
    <property type="match status" value="1"/>
</dbReference>
<dbReference type="GO" id="GO:0032153">
    <property type="term" value="C:cell division site"/>
    <property type="evidence" value="ECO:0007669"/>
    <property type="project" value="TreeGrafter"/>
</dbReference>
<feature type="transmembrane region" description="Helical" evidence="6">
    <location>
        <begin position="12"/>
        <end position="30"/>
    </location>
</feature>